<keyword evidence="2 5" id="KW-0645">Protease</keyword>
<dbReference type="PANTHER" id="PTHR43806">
    <property type="entry name" value="PEPTIDASE S8"/>
    <property type="match status" value="1"/>
</dbReference>
<dbReference type="EC" id="3.4.21.62" evidence="8"/>
<dbReference type="EMBL" id="HG322949">
    <property type="protein sequence ID" value="CDG82870.1"/>
    <property type="molecule type" value="Genomic_DNA"/>
</dbReference>
<evidence type="ECO:0000256" key="5">
    <source>
        <dbReference type="PROSITE-ProRule" id="PRU01240"/>
    </source>
</evidence>
<dbReference type="Proteomes" id="UP000027604">
    <property type="component" value="Chromosome I"/>
</dbReference>
<sequence>MKASLLSLLLTALLASASLRANGAEPLQAVPSQPGAAAPGAYRDASERQVLVMLHMPAPHFRPDSGYSGAYTDNSGHSARRRIAAELAQRHGLTLLSDWPMPMLGIDCYVMEAPPGVQRQDAVKELAADPRVEWAQPIASFSALNHGDSARDPKLRDPLYATQPGAKFWHIAELHTRAYGRNVKVAVIDSGVEDNHPDLAGQVAVKENFVDGSAYASEKHGTAVAGIIAAKAGNGIGIEGVAPGARLMALRGCWEEADHSTRCNSFTLAKALNFAVVNKAQVINMSLGGPPDILLRRLIDAALQRGVTVVAAVDPNLPGGGFPAAYPGVIAAAAERSQAPGLDPVLAPGQDIPSTVPGGGWGLVSGTSFSAAHVAGMAALLEGLHPKQSLRRNSFLGSGIGSAGGFDACATVSRATGDCVCACAPVPLLKANK</sequence>
<dbReference type="PATRIC" id="fig|1349767.4.peg.3987"/>
<dbReference type="InterPro" id="IPR023827">
    <property type="entry name" value="Peptidase_S8_Asp-AS"/>
</dbReference>
<feature type="domain" description="Peptidase S8/S53" evidence="7">
    <location>
        <begin position="180"/>
        <end position="387"/>
    </location>
</feature>
<accession>W0V5I8</accession>
<dbReference type="InterPro" id="IPR036852">
    <property type="entry name" value="Peptidase_S8/S53_dom_sf"/>
</dbReference>
<feature type="chain" id="PRO_5004797578" evidence="6">
    <location>
        <begin position="24"/>
        <end position="433"/>
    </location>
</feature>
<organism evidence="8 9">
    <name type="scientific">Janthinobacterium agaricidamnosum NBRC 102515 = DSM 9628</name>
    <dbReference type="NCBI Taxonomy" id="1349767"/>
    <lineage>
        <taxon>Bacteria</taxon>
        <taxon>Pseudomonadati</taxon>
        <taxon>Pseudomonadota</taxon>
        <taxon>Betaproteobacteria</taxon>
        <taxon>Burkholderiales</taxon>
        <taxon>Oxalobacteraceae</taxon>
        <taxon>Janthinobacterium</taxon>
    </lineage>
</organism>
<dbReference type="GO" id="GO:0006508">
    <property type="term" value="P:proteolysis"/>
    <property type="evidence" value="ECO:0007669"/>
    <property type="project" value="UniProtKB-KW"/>
</dbReference>
<keyword evidence="4 5" id="KW-0720">Serine protease</keyword>
<comment type="similarity">
    <text evidence="1 5">Belongs to the peptidase S8 family.</text>
</comment>
<dbReference type="PRINTS" id="PR00723">
    <property type="entry name" value="SUBTILISIN"/>
</dbReference>
<reference evidence="8 9" key="1">
    <citation type="journal article" date="2015" name="Genome Announc.">
        <title>Genome Sequence of Mushroom Soft-Rot Pathogen Janthinobacterium agaricidamnosum.</title>
        <authorList>
            <person name="Graupner K."/>
            <person name="Lackner G."/>
            <person name="Hertweck C."/>
        </authorList>
    </citation>
    <scope>NUCLEOTIDE SEQUENCE [LARGE SCALE GENOMIC DNA]</scope>
    <source>
        <strain evidence="9">NBRC 102515 / DSM 9628</strain>
    </source>
</reference>
<evidence type="ECO:0000256" key="3">
    <source>
        <dbReference type="ARBA" id="ARBA00022801"/>
    </source>
</evidence>
<feature type="active site" description="Charge relay system" evidence="5">
    <location>
        <position position="220"/>
    </location>
</feature>
<keyword evidence="6" id="KW-0732">Signal</keyword>
<dbReference type="InterPro" id="IPR050131">
    <property type="entry name" value="Peptidase_S8_subtilisin-like"/>
</dbReference>
<proteinExistence type="inferred from homology"/>
<dbReference type="PROSITE" id="PS00136">
    <property type="entry name" value="SUBTILASE_ASP"/>
    <property type="match status" value="1"/>
</dbReference>
<evidence type="ECO:0000313" key="9">
    <source>
        <dbReference type="Proteomes" id="UP000027604"/>
    </source>
</evidence>
<evidence type="ECO:0000256" key="4">
    <source>
        <dbReference type="ARBA" id="ARBA00022825"/>
    </source>
</evidence>
<dbReference type="PROSITE" id="PS51892">
    <property type="entry name" value="SUBTILASE"/>
    <property type="match status" value="1"/>
</dbReference>
<protein>
    <submittedName>
        <fullName evidence="8">Subtilisin domain protein</fullName>
        <ecNumber evidence="8">3.4.21.62</ecNumber>
    </submittedName>
</protein>
<dbReference type="InterPro" id="IPR022398">
    <property type="entry name" value="Peptidase_S8_His-AS"/>
</dbReference>
<name>W0V5I8_9BURK</name>
<dbReference type="HOGENOM" id="CLU_051649_0_0_4"/>
<evidence type="ECO:0000256" key="2">
    <source>
        <dbReference type="ARBA" id="ARBA00022670"/>
    </source>
</evidence>
<dbReference type="AlphaFoldDB" id="W0V5I8"/>
<evidence type="ECO:0000256" key="1">
    <source>
        <dbReference type="ARBA" id="ARBA00011073"/>
    </source>
</evidence>
<feature type="signal peptide" evidence="6">
    <location>
        <begin position="1"/>
        <end position="23"/>
    </location>
</feature>
<evidence type="ECO:0000313" key="8">
    <source>
        <dbReference type="EMBL" id="CDG82870.1"/>
    </source>
</evidence>
<dbReference type="KEGG" id="jag:GJA_2235"/>
<dbReference type="PANTHER" id="PTHR43806:SF11">
    <property type="entry name" value="CEREVISIN-RELATED"/>
    <property type="match status" value="1"/>
</dbReference>
<dbReference type="InterPro" id="IPR000209">
    <property type="entry name" value="Peptidase_S8/S53_dom"/>
</dbReference>
<dbReference type="GO" id="GO:0004252">
    <property type="term" value="F:serine-type endopeptidase activity"/>
    <property type="evidence" value="ECO:0007669"/>
    <property type="project" value="UniProtKB-UniRule"/>
</dbReference>
<keyword evidence="9" id="KW-1185">Reference proteome</keyword>
<dbReference type="SUPFAM" id="SSF52743">
    <property type="entry name" value="Subtilisin-like"/>
    <property type="match status" value="1"/>
</dbReference>
<feature type="active site" description="Charge relay system" evidence="5">
    <location>
        <position position="368"/>
    </location>
</feature>
<feature type="active site" description="Charge relay system" evidence="5">
    <location>
        <position position="189"/>
    </location>
</feature>
<dbReference type="Pfam" id="PF00082">
    <property type="entry name" value="Peptidase_S8"/>
    <property type="match status" value="1"/>
</dbReference>
<dbReference type="eggNOG" id="COG1404">
    <property type="taxonomic scope" value="Bacteria"/>
</dbReference>
<dbReference type="PROSITE" id="PS00137">
    <property type="entry name" value="SUBTILASE_HIS"/>
    <property type="match status" value="1"/>
</dbReference>
<dbReference type="STRING" id="1349767.GJA_2235"/>
<dbReference type="Gene3D" id="3.40.50.200">
    <property type="entry name" value="Peptidase S8/S53 domain"/>
    <property type="match status" value="1"/>
</dbReference>
<evidence type="ECO:0000259" key="7">
    <source>
        <dbReference type="Pfam" id="PF00082"/>
    </source>
</evidence>
<gene>
    <name evidence="8" type="primary">apr</name>
    <name evidence="8" type="ORF">GJA_2235</name>
</gene>
<keyword evidence="3 5" id="KW-0378">Hydrolase</keyword>
<dbReference type="RefSeq" id="WP_242404507.1">
    <property type="nucleotide sequence ID" value="NZ_BCTH01000078.1"/>
</dbReference>
<dbReference type="InterPro" id="IPR015500">
    <property type="entry name" value="Peptidase_S8_subtilisin-rel"/>
</dbReference>
<evidence type="ECO:0000256" key="6">
    <source>
        <dbReference type="SAM" id="SignalP"/>
    </source>
</evidence>